<sequence length="141" mass="16243">METKELDHRAAHLSPKTTRIRLIERRSLDGRVNEMREMLQARLEFTANNNQLKPFTRAFFLGREDIESPPPPYRELNHNDEEHLLGNPRRLEPDRLSSTMRLNSAAVEKLLPQEMMSMAVAPARGLIPSVPPFCNIWVSGE</sequence>
<dbReference type="Proteomes" id="UP001239111">
    <property type="component" value="Chromosome 4"/>
</dbReference>
<gene>
    <name evidence="1" type="ORF">QAD02_009557</name>
</gene>
<proteinExistence type="predicted"/>
<name>A0ACC2NC52_9HYME</name>
<dbReference type="EMBL" id="CM056744">
    <property type="protein sequence ID" value="KAJ8667894.1"/>
    <property type="molecule type" value="Genomic_DNA"/>
</dbReference>
<keyword evidence="2" id="KW-1185">Reference proteome</keyword>
<evidence type="ECO:0000313" key="2">
    <source>
        <dbReference type="Proteomes" id="UP001239111"/>
    </source>
</evidence>
<organism evidence="1 2">
    <name type="scientific">Eretmocerus hayati</name>
    <dbReference type="NCBI Taxonomy" id="131215"/>
    <lineage>
        <taxon>Eukaryota</taxon>
        <taxon>Metazoa</taxon>
        <taxon>Ecdysozoa</taxon>
        <taxon>Arthropoda</taxon>
        <taxon>Hexapoda</taxon>
        <taxon>Insecta</taxon>
        <taxon>Pterygota</taxon>
        <taxon>Neoptera</taxon>
        <taxon>Endopterygota</taxon>
        <taxon>Hymenoptera</taxon>
        <taxon>Apocrita</taxon>
        <taxon>Proctotrupomorpha</taxon>
        <taxon>Chalcidoidea</taxon>
        <taxon>Aphelinidae</taxon>
        <taxon>Aphelininae</taxon>
        <taxon>Eretmocerus</taxon>
    </lineage>
</organism>
<reference evidence="1" key="1">
    <citation type="submission" date="2023-04" db="EMBL/GenBank/DDBJ databases">
        <title>A chromosome-level genome assembly of the parasitoid wasp Eretmocerus hayati.</title>
        <authorList>
            <person name="Zhong Y."/>
            <person name="Liu S."/>
            <person name="Liu Y."/>
        </authorList>
    </citation>
    <scope>NUCLEOTIDE SEQUENCE</scope>
    <source>
        <strain evidence="1">ZJU_SS_LIU_2023</strain>
    </source>
</reference>
<comment type="caution">
    <text evidence="1">The sequence shown here is derived from an EMBL/GenBank/DDBJ whole genome shotgun (WGS) entry which is preliminary data.</text>
</comment>
<evidence type="ECO:0000313" key="1">
    <source>
        <dbReference type="EMBL" id="KAJ8667894.1"/>
    </source>
</evidence>
<accession>A0ACC2NC52</accession>
<protein>
    <submittedName>
        <fullName evidence="1">Uncharacterized protein</fullName>
    </submittedName>
</protein>